<keyword evidence="4" id="KW-0546">Nucleotide metabolism</keyword>
<comment type="caution">
    <text evidence="7">The sequence shown here is derived from an EMBL/GenBank/DDBJ whole genome shotgun (WGS) entry which is preliminary data.</text>
</comment>
<dbReference type="SUPFAM" id="SSF51283">
    <property type="entry name" value="dUTPase-like"/>
    <property type="match status" value="1"/>
</dbReference>
<protein>
    <recommendedName>
        <fullName evidence="2">dUTP diphosphatase</fullName>
        <ecNumber evidence="2">3.6.1.23</ecNumber>
    </recommendedName>
</protein>
<dbReference type="AlphaFoldDB" id="K2AYA2"/>
<keyword evidence="3" id="KW-0378">Hydrolase</keyword>
<sequence>MKVRIKTSDWQALNYESAWACAFDFKCVSEITFAPGEFKLVETWVVVEVPAGYVLQTSPRSSTFKKFGLIQTNSIGIIDQDYCGDSDTIKFPFLNMRSESVTLEAGTRVGQWMFVKIDIADFEVVETMWNKDRWWFGSTGHK</sequence>
<dbReference type="GO" id="GO:0006226">
    <property type="term" value="P:dUMP biosynthetic process"/>
    <property type="evidence" value="ECO:0007669"/>
    <property type="project" value="InterPro"/>
</dbReference>
<evidence type="ECO:0000256" key="4">
    <source>
        <dbReference type="ARBA" id="ARBA00023080"/>
    </source>
</evidence>
<evidence type="ECO:0000256" key="1">
    <source>
        <dbReference type="ARBA" id="ARBA00006581"/>
    </source>
</evidence>
<dbReference type="CDD" id="cd07557">
    <property type="entry name" value="trimeric_dUTPase"/>
    <property type="match status" value="1"/>
</dbReference>
<comment type="catalytic activity">
    <reaction evidence="5">
        <text>dUTP + H2O = dUMP + diphosphate + H(+)</text>
        <dbReference type="Rhea" id="RHEA:10248"/>
        <dbReference type="ChEBI" id="CHEBI:15377"/>
        <dbReference type="ChEBI" id="CHEBI:15378"/>
        <dbReference type="ChEBI" id="CHEBI:33019"/>
        <dbReference type="ChEBI" id="CHEBI:61555"/>
        <dbReference type="ChEBI" id="CHEBI:246422"/>
        <dbReference type="EC" id="3.6.1.23"/>
    </reaction>
</comment>
<name>K2AYA2_9BACT</name>
<comment type="similarity">
    <text evidence="1">Belongs to the dUTPase family.</text>
</comment>
<dbReference type="GO" id="GO:0046081">
    <property type="term" value="P:dUTP catabolic process"/>
    <property type="evidence" value="ECO:0007669"/>
    <property type="project" value="InterPro"/>
</dbReference>
<dbReference type="InterPro" id="IPR033704">
    <property type="entry name" value="dUTPase_trimeric"/>
</dbReference>
<dbReference type="GO" id="GO:0000287">
    <property type="term" value="F:magnesium ion binding"/>
    <property type="evidence" value="ECO:0007669"/>
    <property type="project" value="InterPro"/>
</dbReference>
<gene>
    <name evidence="7" type="ORF">ACD_49C00021G0012</name>
</gene>
<dbReference type="InterPro" id="IPR029054">
    <property type="entry name" value="dUTPase-like"/>
</dbReference>
<dbReference type="Gene3D" id="2.70.40.10">
    <property type="match status" value="1"/>
</dbReference>
<dbReference type="PANTHER" id="PTHR11241">
    <property type="entry name" value="DEOXYURIDINE 5'-TRIPHOSPHATE NUCLEOTIDOHYDROLASE"/>
    <property type="match status" value="1"/>
</dbReference>
<accession>K2AYA2</accession>
<dbReference type="GO" id="GO:0004170">
    <property type="term" value="F:dUTP diphosphatase activity"/>
    <property type="evidence" value="ECO:0007669"/>
    <property type="project" value="UniProtKB-EC"/>
</dbReference>
<dbReference type="InterPro" id="IPR036157">
    <property type="entry name" value="dUTPase-like_sf"/>
</dbReference>
<dbReference type="PANTHER" id="PTHR11241:SF0">
    <property type="entry name" value="DEOXYURIDINE 5'-TRIPHOSPHATE NUCLEOTIDOHYDROLASE"/>
    <property type="match status" value="1"/>
</dbReference>
<feature type="domain" description="dUTPase-like" evidence="6">
    <location>
        <begin position="9"/>
        <end position="133"/>
    </location>
</feature>
<evidence type="ECO:0000256" key="3">
    <source>
        <dbReference type="ARBA" id="ARBA00022801"/>
    </source>
</evidence>
<dbReference type="EC" id="3.6.1.23" evidence="2"/>
<evidence type="ECO:0000256" key="5">
    <source>
        <dbReference type="ARBA" id="ARBA00047686"/>
    </source>
</evidence>
<organism evidence="7">
    <name type="scientific">uncultured bacterium</name>
    <name type="common">gcode 4</name>
    <dbReference type="NCBI Taxonomy" id="1234023"/>
    <lineage>
        <taxon>Bacteria</taxon>
        <taxon>environmental samples</taxon>
    </lineage>
</organism>
<dbReference type="InterPro" id="IPR008181">
    <property type="entry name" value="dUTPase"/>
</dbReference>
<evidence type="ECO:0000259" key="6">
    <source>
        <dbReference type="Pfam" id="PF00692"/>
    </source>
</evidence>
<dbReference type="Pfam" id="PF00692">
    <property type="entry name" value="dUTPase"/>
    <property type="match status" value="1"/>
</dbReference>
<proteinExistence type="inferred from homology"/>
<dbReference type="EMBL" id="AMFJ01021607">
    <property type="protein sequence ID" value="EKD66697.1"/>
    <property type="molecule type" value="Genomic_DNA"/>
</dbReference>
<reference evidence="7" key="1">
    <citation type="journal article" date="2012" name="Science">
        <title>Fermentation, hydrogen, and sulfur metabolism in multiple uncultivated bacterial phyla.</title>
        <authorList>
            <person name="Wrighton K.C."/>
            <person name="Thomas B.C."/>
            <person name="Sharon I."/>
            <person name="Miller C.S."/>
            <person name="Castelle C.J."/>
            <person name="VerBerkmoes N.C."/>
            <person name="Wilkins M.J."/>
            <person name="Hettich R.L."/>
            <person name="Lipton M.S."/>
            <person name="Williams K.H."/>
            <person name="Long P.E."/>
            <person name="Banfield J.F."/>
        </authorList>
    </citation>
    <scope>NUCLEOTIDE SEQUENCE [LARGE SCALE GENOMIC DNA]</scope>
</reference>
<evidence type="ECO:0000313" key="7">
    <source>
        <dbReference type="EMBL" id="EKD66697.1"/>
    </source>
</evidence>
<evidence type="ECO:0000256" key="2">
    <source>
        <dbReference type="ARBA" id="ARBA00012379"/>
    </source>
</evidence>